<dbReference type="HOGENOM" id="CLU_2525780_0_0_7"/>
<reference evidence="2 3" key="1">
    <citation type="journal article" date="2013" name="Sci. Rep.">
        <title>Extraordinary expansion of a Sorangium cellulosum genome from an alkaline milieu.</title>
        <authorList>
            <person name="Han K."/>
            <person name="Li Z.F."/>
            <person name="Peng R."/>
            <person name="Zhu L.P."/>
            <person name="Zhou T."/>
            <person name="Wang L.G."/>
            <person name="Li S.G."/>
            <person name="Zhang X.B."/>
            <person name="Hu W."/>
            <person name="Wu Z.H."/>
            <person name="Qin N."/>
            <person name="Li Y.Z."/>
        </authorList>
    </citation>
    <scope>NUCLEOTIDE SEQUENCE [LARGE SCALE GENOMIC DNA]</scope>
    <source>
        <strain evidence="2 3">So0157-2</strain>
    </source>
</reference>
<gene>
    <name evidence="2" type="ORF">SCE1572_04320</name>
</gene>
<dbReference type="AlphaFoldDB" id="S4XPN2"/>
<dbReference type="EMBL" id="CP003969">
    <property type="protein sequence ID" value="AGP33790.1"/>
    <property type="molecule type" value="Genomic_DNA"/>
</dbReference>
<dbReference type="Proteomes" id="UP000014803">
    <property type="component" value="Chromosome"/>
</dbReference>
<dbReference type="PATRIC" id="fig|1254432.3.peg.964"/>
<sequence>MRRRQLGFKRKGDGRHQKRIRRPDPSTLHVNPTETNLTGVAGLAPFGAFIRELGVDAALSRSFSRLKTGRSVIYPMAWPRRCAC</sequence>
<proteinExistence type="predicted"/>
<organism evidence="2 3">
    <name type="scientific">Sorangium cellulosum So0157-2</name>
    <dbReference type="NCBI Taxonomy" id="1254432"/>
    <lineage>
        <taxon>Bacteria</taxon>
        <taxon>Pseudomonadati</taxon>
        <taxon>Myxococcota</taxon>
        <taxon>Polyangia</taxon>
        <taxon>Polyangiales</taxon>
        <taxon>Polyangiaceae</taxon>
        <taxon>Sorangium</taxon>
    </lineage>
</organism>
<feature type="region of interest" description="Disordered" evidence="1">
    <location>
        <begin position="1"/>
        <end position="33"/>
    </location>
</feature>
<evidence type="ECO:0000313" key="2">
    <source>
        <dbReference type="EMBL" id="AGP33790.1"/>
    </source>
</evidence>
<dbReference type="KEGG" id="scu:SCE1572_04320"/>
<protein>
    <submittedName>
        <fullName evidence="2">Uncharacterized protein</fullName>
    </submittedName>
</protein>
<name>S4XPN2_SORCE</name>
<evidence type="ECO:0000313" key="3">
    <source>
        <dbReference type="Proteomes" id="UP000014803"/>
    </source>
</evidence>
<evidence type="ECO:0000256" key="1">
    <source>
        <dbReference type="SAM" id="MobiDB-lite"/>
    </source>
</evidence>
<accession>S4XPN2</accession>